<dbReference type="Proteomes" id="UP000094795">
    <property type="component" value="Unassembled WGS sequence"/>
</dbReference>
<dbReference type="AlphaFoldDB" id="A0A1C1YS13"/>
<keyword evidence="1" id="KW-0812">Transmembrane</keyword>
<dbReference type="EMBL" id="LQZT01000042">
    <property type="protein sequence ID" value="OCW56325.1"/>
    <property type="molecule type" value="Genomic_DNA"/>
</dbReference>
<gene>
    <name evidence="2" type="ORF">AWJ14_19730</name>
</gene>
<evidence type="ECO:0000313" key="3">
    <source>
        <dbReference type="Proteomes" id="UP000094795"/>
    </source>
</evidence>
<feature type="transmembrane region" description="Helical" evidence="1">
    <location>
        <begin position="176"/>
        <end position="200"/>
    </location>
</feature>
<sequence length="395" mass="42253">MSSASQIRHWQGPALFSYGFRPFFLFGSLWAGAAMIIWILALTGTVAPPSRFDPISWHAHAFLFGYLGAIIAGFLLTAVPNWTGGLPVVGARLAGLFALWLAGRVAVAFSAHLPAWLAAGIDLAFPVVLSVVILREIVAGKNWRNLVVLGLLVVFTLANLIFHVEQASGGYPAHGLGQRLALAAAVMMIGLIGGRIIPSFTRNWLVQQKSPNLPAPPMQRFDKLTLLASIAALLGWVGFPEARLTGAGLLLIGGLHLLRLARWQGHRTGAEPLVLVLHAGYLFVPLGAIAMGLAVLWPDLIPVPAAKHLWLAGAIGTMTLAVMTRATLGHTGHALHADEATIAIYAAIMLSTVLRFIAGFWPGHVLFDIAGLLWCLAFLGFAVVYGPKLMRSRKP</sequence>
<dbReference type="InterPro" id="IPR010266">
    <property type="entry name" value="NnrS"/>
</dbReference>
<feature type="transmembrane region" description="Helical" evidence="1">
    <location>
        <begin position="91"/>
        <end position="109"/>
    </location>
</feature>
<feature type="transmembrane region" description="Helical" evidence="1">
    <location>
        <begin position="115"/>
        <end position="134"/>
    </location>
</feature>
<feature type="transmembrane region" description="Helical" evidence="1">
    <location>
        <begin position="20"/>
        <end position="41"/>
    </location>
</feature>
<feature type="transmembrane region" description="Helical" evidence="1">
    <location>
        <begin position="364"/>
        <end position="385"/>
    </location>
</feature>
<feature type="transmembrane region" description="Helical" evidence="1">
    <location>
        <begin position="146"/>
        <end position="164"/>
    </location>
</feature>
<evidence type="ECO:0000313" key="2">
    <source>
        <dbReference type="EMBL" id="OCW56325.1"/>
    </source>
</evidence>
<feature type="transmembrane region" description="Helical" evidence="1">
    <location>
        <begin position="309"/>
        <end position="328"/>
    </location>
</feature>
<organism evidence="2 3">
    <name type="scientific">Hoeflea olei</name>
    <dbReference type="NCBI Taxonomy" id="1480615"/>
    <lineage>
        <taxon>Bacteria</taxon>
        <taxon>Pseudomonadati</taxon>
        <taxon>Pseudomonadota</taxon>
        <taxon>Alphaproteobacteria</taxon>
        <taxon>Hyphomicrobiales</taxon>
        <taxon>Rhizobiaceae</taxon>
        <taxon>Hoeflea</taxon>
    </lineage>
</organism>
<dbReference type="Pfam" id="PF05940">
    <property type="entry name" value="NnrS"/>
    <property type="match status" value="1"/>
</dbReference>
<keyword evidence="1" id="KW-1133">Transmembrane helix</keyword>
<proteinExistence type="predicted"/>
<protein>
    <submittedName>
        <fullName evidence="2">Short-chain dehydrogenase</fullName>
    </submittedName>
</protein>
<name>A0A1C1YS13_9HYPH</name>
<comment type="caution">
    <text evidence="2">The sequence shown here is derived from an EMBL/GenBank/DDBJ whole genome shotgun (WGS) entry which is preliminary data.</text>
</comment>
<dbReference type="RefSeq" id="WP_066182310.1">
    <property type="nucleotide sequence ID" value="NZ_LQZT01000042.1"/>
</dbReference>
<dbReference type="OrthoDB" id="9770040at2"/>
<feature type="transmembrane region" description="Helical" evidence="1">
    <location>
        <begin position="61"/>
        <end position="79"/>
    </location>
</feature>
<keyword evidence="3" id="KW-1185">Reference proteome</keyword>
<reference evidence="2 3" key="1">
    <citation type="submission" date="2015-12" db="EMBL/GenBank/DDBJ databases">
        <authorList>
            <person name="Shamseldin A."/>
            <person name="Moawad H."/>
            <person name="Abd El-Rahim W.M."/>
            <person name="Sadowsky M.J."/>
        </authorList>
    </citation>
    <scope>NUCLEOTIDE SEQUENCE [LARGE SCALE GENOMIC DNA]</scope>
    <source>
        <strain evidence="2 3">JC234</strain>
    </source>
</reference>
<accession>A0A1C1YS13</accession>
<feature type="transmembrane region" description="Helical" evidence="1">
    <location>
        <begin position="340"/>
        <end position="358"/>
    </location>
</feature>
<keyword evidence="1" id="KW-0472">Membrane</keyword>
<evidence type="ECO:0000256" key="1">
    <source>
        <dbReference type="SAM" id="Phobius"/>
    </source>
</evidence>
<dbReference type="STRING" id="1480615.AWJ14_19730"/>
<feature type="transmembrane region" description="Helical" evidence="1">
    <location>
        <begin position="273"/>
        <end position="297"/>
    </location>
</feature>